<dbReference type="RefSeq" id="WP_275412473.1">
    <property type="nucleotide sequence ID" value="NZ_BAAATY010000037.1"/>
</dbReference>
<evidence type="ECO:0008006" key="3">
    <source>
        <dbReference type="Google" id="ProtNLM"/>
    </source>
</evidence>
<proteinExistence type="predicted"/>
<keyword evidence="2" id="KW-1185">Reference proteome</keyword>
<accession>A0ABQ4B8V4</accession>
<dbReference type="InterPro" id="IPR016181">
    <property type="entry name" value="Acyl_CoA_acyltransferase"/>
</dbReference>
<organism evidence="1 2">
    <name type="scientific">Actinoplanes palleronii</name>
    <dbReference type="NCBI Taxonomy" id="113570"/>
    <lineage>
        <taxon>Bacteria</taxon>
        <taxon>Bacillati</taxon>
        <taxon>Actinomycetota</taxon>
        <taxon>Actinomycetes</taxon>
        <taxon>Micromonosporales</taxon>
        <taxon>Micromonosporaceae</taxon>
        <taxon>Actinoplanes</taxon>
    </lineage>
</organism>
<dbReference type="Proteomes" id="UP000624709">
    <property type="component" value="Unassembled WGS sequence"/>
</dbReference>
<reference evidence="1 2" key="1">
    <citation type="submission" date="2021-01" db="EMBL/GenBank/DDBJ databases">
        <title>Whole genome shotgun sequence of Actinoplanes palleronii NBRC 14916.</title>
        <authorList>
            <person name="Komaki H."/>
            <person name="Tamura T."/>
        </authorList>
    </citation>
    <scope>NUCLEOTIDE SEQUENCE [LARGE SCALE GENOMIC DNA]</scope>
    <source>
        <strain evidence="1 2">NBRC 14916</strain>
    </source>
</reference>
<comment type="caution">
    <text evidence="1">The sequence shown here is derived from an EMBL/GenBank/DDBJ whole genome shotgun (WGS) entry which is preliminary data.</text>
</comment>
<protein>
    <recommendedName>
        <fullName evidence="3">Acetyltransferase</fullName>
    </recommendedName>
</protein>
<dbReference type="EMBL" id="BOMS01000044">
    <property type="protein sequence ID" value="GIE67129.1"/>
    <property type="molecule type" value="Genomic_DNA"/>
</dbReference>
<evidence type="ECO:0000313" key="2">
    <source>
        <dbReference type="Proteomes" id="UP000624709"/>
    </source>
</evidence>
<name>A0ABQ4B8V4_9ACTN</name>
<sequence>MSFQAPGFYLRHGYRETGHLPGMPDDTTKHFFHKHLDPPT</sequence>
<evidence type="ECO:0000313" key="1">
    <source>
        <dbReference type="EMBL" id="GIE67129.1"/>
    </source>
</evidence>
<gene>
    <name evidence="1" type="ORF">Apa02nite_032370</name>
</gene>
<dbReference type="SUPFAM" id="SSF55729">
    <property type="entry name" value="Acyl-CoA N-acyltransferases (Nat)"/>
    <property type="match status" value="1"/>
</dbReference>